<gene>
    <name evidence="2" type="primary">yaaA</name>
    <name evidence="2" type="ORF">NXS10_02855</name>
</gene>
<keyword evidence="3" id="KW-1185">Reference proteome</keyword>
<comment type="caution">
    <text evidence="2">The sequence shown here is derived from an EMBL/GenBank/DDBJ whole genome shotgun (WGS) entry which is preliminary data.</text>
</comment>
<dbReference type="HAMAP" id="MF_00652">
    <property type="entry name" value="UPF0246"/>
    <property type="match status" value="1"/>
</dbReference>
<name>A0ABT2F688_9STRE</name>
<proteinExistence type="inferred from homology"/>
<dbReference type="InterPro" id="IPR005583">
    <property type="entry name" value="YaaA"/>
</dbReference>
<dbReference type="Proteomes" id="UP001206548">
    <property type="component" value="Unassembled WGS sequence"/>
</dbReference>
<dbReference type="Pfam" id="PF03883">
    <property type="entry name" value="H2O2_YaaD"/>
    <property type="match status" value="1"/>
</dbReference>
<evidence type="ECO:0000313" key="2">
    <source>
        <dbReference type="EMBL" id="MCS4487912.1"/>
    </source>
</evidence>
<comment type="similarity">
    <text evidence="1">Belongs to the UPF0246 family.</text>
</comment>
<reference evidence="2 3" key="1">
    <citation type="journal article" date="2023" name="Int. J. Syst. Evol. Microbiol.">
        <title>Streptococcus sciuri sp. nov., Staphylococcus marylandisciuri sp. nov. and Staphylococcus americanisciuri sp. nov., isolated from faeces of eastern grey squirrel (Sciurus carolinensis).</title>
        <authorList>
            <person name="Volokhov D.V."/>
            <person name="Zagorodnyaya T.A."/>
            <person name="Furtak V.A."/>
            <person name="Nattanmai G."/>
            <person name="Randall L."/>
            <person name="Jose S."/>
            <person name="Gao Y."/>
            <person name="Eisenberg T."/>
            <person name="Delmonte P."/>
            <person name="Blom J."/>
            <person name="Mitchell K.K."/>
        </authorList>
    </citation>
    <scope>NUCLEOTIDE SEQUENCE [LARGE SCALE GENOMIC DNA]</scope>
    <source>
        <strain evidence="2 3">SQ9-PEA</strain>
    </source>
</reference>
<sequence length="242" mass="28344">MMFFLIPTAKEMAQAHKHIPCSLPVKVKTIVETMAKLSPSELEKLYHINPKASQKEYQRWQNFTTDDMKCDSAIAIYNGLMYRNLKQEPFTSADCDYLAQNLRITSSLYGIISPFEMISEHRLDFNTPITIEGHNLKNYWRADYDCFLQENTSVISLLSSEFEAVFSPHLRQKLIKIQFFEKHQNKLKTHSSISKKARGQFLFHAMRQNCQSLRSLKQLSWNGFSYQENLSTEQKLVFIKLR</sequence>
<dbReference type="PANTHER" id="PTHR30283:SF4">
    <property type="entry name" value="PEROXIDE STRESS RESISTANCE PROTEIN YAAA"/>
    <property type="match status" value="1"/>
</dbReference>
<evidence type="ECO:0000313" key="3">
    <source>
        <dbReference type="Proteomes" id="UP001206548"/>
    </source>
</evidence>
<evidence type="ECO:0000256" key="1">
    <source>
        <dbReference type="HAMAP-Rule" id="MF_00652"/>
    </source>
</evidence>
<dbReference type="EMBL" id="JANUXX010000002">
    <property type="protein sequence ID" value="MCS4487912.1"/>
    <property type="molecule type" value="Genomic_DNA"/>
</dbReference>
<accession>A0ABT2F688</accession>
<protein>
    <recommendedName>
        <fullName evidence="1">UPF0246 protein NXS10_02855</fullName>
    </recommendedName>
</protein>
<dbReference type="RefSeq" id="WP_259137458.1">
    <property type="nucleotide sequence ID" value="NZ_JANUXX010000002.1"/>
</dbReference>
<dbReference type="NCBIfam" id="NF002543">
    <property type="entry name" value="PRK02101.1-4"/>
    <property type="match status" value="1"/>
</dbReference>
<organism evidence="2 3">
    <name type="scientific">Streptococcus sciuri</name>
    <dbReference type="NCBI Taxonomy" id="2973939"/>
    <lineage>
        <taxon>Bacteria</taxon>
        <taxon>Bacillati</taxon>
        <taxon>Bacillota</taxon>
        <taxon>Bacilli</taxon>
        <taxon>Lactobacillales</taxon>
        <taxon>Streptococcaceae</taxon>
        <taxon>Streptococcus</taxon>
    </lineage>
</organism>
<dbReference type="PANTHER" id="PTHR30283">
    <property type="entry name" value="PEROXIDE STRESS RESPONSE PROTEIN YAAA"/>
    <property type="match status" value="1"/>
</dbReference>